<dbReference type="InterPro" id="IPR000073">
    <property type="entry name" value="AB_hydrolase_1"/>
</dbReference>
<name>A0A177N1U9_9GAMM</name>
<dbReference type="AlphaFoldDB" id="A0A177N1U9"/>
<evidence type="ECO:0000259" key="3">
    <source>
        <dbReference type="Pfam" id="PF12697"/>
    </source>
</evidence>
<organism evidence="4 5">
    <name type="scientific">Methylomonas koyamae</name>
    <dbReference type="NCBI Taxonomy" id="702114"/>
    <lineage>
        <taxon>Bacteria</taxon>
        <taxon>Pseudomonadati</taxon>
        <taxon>Pseudomonadota</taxon>
        <taxon>Gammaproteobacteria</taxon>
        <taxon>Methylococcales</taxon>
        <taxon>Methylococcaceae</taxon>
        <taxon>Methylomonas</taxon>
    </lineage>
</organism>
<protein>
    <recommendedName>
        <fullName evidence="3">AB hydrolase-1 domain-containing protein</fullName>
    </recommendedName>
</protein>
<evidence type="ECO:0000313" key="4">
    <source>
        <dbReference type="EMBL" id="OAI11624.1"/>
    </source>
</evidence>
<dbReference type="InterPro" id="IPR050266">
    <property type="entry name" value="AB_hydrolase_sf"/>
</dbReference>
<dbReference type="Pfam" id="PF12697">
    <property type="entry name" value="Abhydrolase_6"/>
    <property type="match status" value="1"/>
</dbReference>
<dbReference type="PANTHER" id="PTHR43798:SF33">
    <property type="entry name" value="HYDROLASE, PUTATIVE (AFU_ORTHOLOGUE AFUA_2G14860)-RELATED"/>
    <property type="match status" value="1"/>
</dbReference>
<keyword evidence="2" id="KW-0812">Transmembrane</keyword>
<dbReference type="InterPro" id="IPR029058">
    <property type="entry name" value="AB_hydrolase_fold"/>
</dbReference>
<gene>
    <name evidence="4" type="ORF">A1507_20155</name>
</gene>
<evidence type="ECO:0000256" key="2">
    <source>
        <dbReference type="SAM" id="Phobius"/>
    </source>
</evidence>
<keyword evidence="2" id="KW-0472">Membrane</keyword>
<sequence>MVDMATAKTTIGAVRMIYGRENPYRLRIYCGDVGFVVDMQKLSNNLLGIMIFAFLHRFHFFLFSFGIVCFVLLAGAVYQFQKTAADLTAFPPPGRMISVNGVNLHLFCVGSGFPTLILEAGLGENTLSWYPVQSKLAQNMRVCSYDRPGLGWSDLINAPIQVEDVAKNLHTLLNNAGISPPYVLVGHSRGGIYVRAFYRQFPAETQGIVLVDSTHEQGPMHQYPHAAWDYWKQAMQIAIAEPLSRVGLVRLMGVADADRRPSPLPAEVLAAKTAVQNRTDTARAVVNEITVMRQGLTATTPPPTSLGNLPLLVLTAGNLVDQSLVEREAEKSGKNIETEKVLARIQQTEQDDLARLSNNSRHIIIKNSGHFIMQDRAEEFVSAVSEFVNPIDPKLEDERPTNHSTGPAQKAAQSGEFKRYALAESIHTRK</sequence>
<dbReference type="SUPFAM" id="SSF53474">
    <property type="entry name" value="alpha/beta-Hydrolases"/>
    <property type="match status" value="1"/>
</dbReference>
<proteinExistence type="predicted"/>
<reference evidence="4 5" key="1">
    <citation type="submission" date="2016-03" db="EMBL/GenBank/DDBJ databases">
        <authorList>
            <person name="Ploux O."/>
        </authorList>
    </citation>
    <scope>NUCLEOTIDE SEQUENCE [LARGE SCALE GENOMIC DNA]</scope>
    <source>
        <strain evidence="4 5">R-45378</strain>
    </source>
</reference>
<dbReference type="GO" id="GO:0016020">
    <property type="term" value="C:membrane"/>
    <property type="evidence" value="ECO:0007669"/>
    <property type="project" value="TreeGrafter"/>
</dbReference>
<dbReference type="PANTHER" id="PTHR43798">
    <property type="entry name" value="MONOACYLGLYCEROL LIPASE"/>
    <property type="match status" value="1"/>
</dbReference>
<accession>A0A177N1U9</accession>
<evidence type="ECO:0000313" key="5">
    <source>
        <dbReference type="Proteomes" id="UP000077857"/>
    </source>
</evidence>
<dbReference type="Proteomes" id="UP000077857">
    <property type="component" value="Unassembled WGS sequence"/>
</dbReference>
<feature type="region of interest" description="Disordered" evidence="1">
    <location>
        <begin position="392"/>
        <end position="417"/>
    </location>
</feature>
<evidence type="ECO:0000256" key="1">
    <source>
        <dbReference type="SAM" id="MobiDB-lite"/>
    </source>
</evidence>
<feature type="domain" description="AB hydrolase-1" evidence="3">
    <location>
        <begin position="121"/>
        <end position="382"/>
    </location>
</feature>
<dbReference type="EMBL" id="LUUJ01000119">
    <property type="protein sequence ID" value="OAI11624.1"/>
    <property type="molecule type" value="Genomic_DNA"/>
</dbReference>
<keyword evidence="2" id="KW-1133">Transmembrane helix</keyword>
<dbReference type="Gene3D" id="3.40.50.1820">
    <property type="entry name" value="alpha/beta hydrolase"/>
    <property type="match status" value="1"/>
</dbReference>
<feature type="transmembrane region" description="Helical" evidence="2">
    <location>
        <begin position="60"/>
        <end position="80"/>
    </location>
</feature>
<comment type="caution">
    <text evidence="4">The sequence shown here is derived from an EMBL/GenBank/DDBJ whole genome shotgun (WGS) entry which is preliminary data.</text>
</comment>